<name>A0A4Y2UG12_ARAVE</name>
<reference evidence="1 2" key="1">
    <citation type="journal article" date="2019" name="Sci. Rep.">
        <title>Orb-weaving spider Araneus ventricosus genome elucidates the spidroin gene catalogue.</title>
        <authorList>
            <person name="Kono N."/>
            <person name="Nakamura H."/>
            <person name="Ohtoshi R."/>
            <person name="Moran D.A.P."/>
            <person name="Shinohara A."/>
            <person name="Yoshida Y."/>
            <person name="Fujiwara M."/>
            <person name="Mori M."/>
            <person name="Tomita M."/>
            <person name="Arakawa K."/>
        </authorList>
    </citation>
    <scope>NUCLEOTIDE SEQUENCE [LARGE SCALE GENOMIC DNA]</scope>
</reference>
<protein>
    <submittedName>
        <fullName evidence="1">Uncharacterized protein</fullName>
    </submittedName>
</protein>
<dbReference type="Proteomes" id="UP000499080">
    <property type="component" value="Unassembled WGS sequence"/>
</dbReference>
<accession>A0A4Y2UG12</accession>
<gene>
    <name evidence="1" type="ORF">AVEN_223720_1</name>
</gene>
<dbReference type="AlphaFoldDB" id="A0A4Y2UG12"/>
<sequence>MLHICILIVGGRFVGGTRKWESQPKAKVMSNFRPSSGTPYKLQMPYTVLTVDGSPFSKYHRKWEPCATSHTLQVIMVNLMPQHLYPDGGCIARQTRKWESAKAMS</sequence>
<organism evidence="1 2">
    <name type="scientific">Araneus ventricosus</name>
    <name type="common">Orbweaver spider</name>
    <name type="synonym">Epeira ventricosa</name>
    <dbReference type="NCBI Taxonomy" id="182803"/>
    <lineage>
        <taxon>Eukaryota</taxon>
        <taxon>Metazoa</taxon>
        <taxon>Ecdysozoa</taxon>
        <taxon>Arthropoda</taxon>
        <taxon>Chelicerata</taxon>
        <taxon>Arachnida</taxon>
        <taxon>Araneae</taxon>
        <taxon>Araneomorphae</taxon>
        <taxon>Entelegynae</taxon>
        <taxon>Araneoidea</taxon>
        <taxon>Araneidae</taxon>
        <taxon>Araneus</taxon>
    </lineage>
</organism>
<evidence type="ECO:0000313" key="1">
    <source>
        <dbReference type="EMBL" id="GBO10467.1"/>
    </source>
</evidence>
<evidence type="ECO:0000313" key="2">
    <source>
        <dbReference type="Proteomes" id="UP000499080"/>
    </source>
</evidence>
<keyword evidence="2" id="KW-1185">Reference proteome</keyword>
<proteinExistence type="predicted"/>
<dbReference type="EMBL" id="BGPR01035581">
    <property type="protein sequence ID" value="GBO10467.1"/>
    <property type="molecule type" value="Genomic_DNA"/>
</dbReference>
<comment type="caution">
    <text evidence="1">The sequence shown here is derived from an EMBL/GenBank/DDBJ whole genome shotgun (WGS) entry which is preliminary data.</text>
</comment>